<dbReference type="InterPro" id="IPR036890">
    <property type="entry name" value="HATPase_C_sf"/>
</dbReference>
<evidence type="ECO:0000256" key="1">
    <source>
        <dbReference type="ARBA" id="ARBA00000085"/>
    </source>
</evidence>
<protein>
    <recommendedName>
        <fullName evidence="2">histidine kinase</fullName>
        <ecNumber evidence="2">2.7.13.3</ecNumber>
    </recommendedName>
</protein>
<proteinExistence type="predicted"/>
<dbReference type="SUPFAM" id="SSF55874">
    <property type="entry name" value="ATPase domain of HSP90 chaperone/DNA topoisomerase II/histidine kinase"/>
    <property type="match status" value="1"/>
</dbReference>
<keyword evidence="9" id="KW-0812">Transmembrane</keyword>
<dbReference type="FunFam" id="3.30.565.10:FF:000006">
    <property type="entry name" value="Sensor histidine kinase WalK"/>
    <property type="match status" value="1"/>
</dbReference>
<evidence type="ECO:0000256" key="4">
    <source>
        <dbReference type="ARBA" id="ARBA00022679"/>
    </source>
</evidence>
<gene>
    <name evidence="11" type="ORF">E1B25_18315</name>
</gene>
<dbReference type="Gene3D" id="1.10.287.130">
    <property type="match status" value="1"/>
</dbReference>
<dbReference type="SMART" id="SM00387">
    <property type="entry name" value="HATPase_c"/>
    <property type="match status" value="1"/>
</dbReference>
<dbReference type="Pfam" id="PF02518">
    <property type="entry name" value="HATPase_c"/>
    <property type="match status" value="1"/>
</dbReference>
<keyword evidence="5 11" id="KW-0418">Kinase</keyword>
<dbReference type="EC" id="2.7.13.3" evidence="2"/>
<feature type="transmembrane region" description="Helical" evidence="9">
    <location>
        <begin position="108"/>
        <end position="127"/>
    </location>
</feature>
<keyword evidence="4" id="KW-0808">Transferase</keyword>
<dbReference type="InterPro" id="IPR036097">
    <property type="entry name" value="HisK_dim/P_sf"/>
</dbReference>
<keyword evidence="7 9" id="KW-0472">Membrane</keyword>
<dbReference type="PRINTS" id="PR00344">
    <property type="entry name" value="BCTRLSENSOR"/>
</dbReference>
<dbReference type="GO" id="GO:0000155">
    <property type="term" value="F:phosphorelay sensor kinase activity"/>
    <property type="evidence" value="ECO:0007669"/>
    <property type="project" value="InterPro"/>
</dbReference>
<dbReference type="CDD" id="cd16922">
    <property type="entry name" value="HATPase_EvgS-ArcB-TorS-like"/>
    <property type="match status" value="1"/>
</dbReference>
<dbReference type="FunFam" id="1.10.287.130:FF:000001">
    <property type="entry name" value="Two-component sensor histidine kinase"/>
    <property type="match status" value="1"/>
</dbReference>
<dbReference type="InterPro" id="IPR003594">
    <property type="entry name" value="HATPase_dom"/>
</dbReference>
<dbReference type="EMBL" id="SMFP01000015">
    <property type="protein sequence ID" value="TDE35109.1"/>
    <property type="molecule type" value="Genomic_DNA"/>
</dbReference>
<dbReference type="CDD" id="cd00082">
    <property type="entry name" value="HisKA"/>
    <property type="match status" value="1"/>
</dbReference>
<dbReference type="AlphaFoldDB" id="A0A4R5EKG9"/>
<dbReference type="Gene3D" id="3.30.565.10">
    <property type="entry name" value="Histidine kinase-like ATPase, C-terminal domain"/>
    <property type="match status" value="1"/>
</dbReference>
<evidence type="ECO:0000313" key="12">
    <source>
        <dbReference type="Proteomes" id="UP000294662"/>
    </source>
</evidence>
<dbReference type="InterPro" id="IPR050736">
    <property type="entry name" value="Sensor_HK_Regulatory"/>
</dbReference>
<sequence>MLWANRRRLRDYAKVGRQLLFQRIAIYSAAIFLAGAYYNWKIALIFYALVWAGEVYDGVVFRNILVMRQWNETAVRHFMRAIYLGTVISAAVISFFCIAVSIQQGPETGHFMPLFMLVSASIFAAINNHHFLPVLALRIAIYVSAILFVPIRDIWIVHPPLSSELWLHLFTVLFVLGFIVELSRSFLTGYTASLHSRQDLEAEHERTKAAYQAKTQFLSTVSHELRTPLTSIKGSLEILHSGVLGQPPEKMKRPLDIATRNTRRLADLVNDLLLLQKAEAGKIEFLFEVRDLGDLVNEAIERFRPFADRRNITIVTDAPKNVFWARFDGMRLDQVITNLLSNATKFSEDDGEVRVSIKRHNGYVRVSVSDDGIGIADSARGRLFDAFSQLDSSNTRKFEGTGLGLNISKRIIEAHEGEIDFTSTLGVGSTFFVDLHEEDAPTQITPSAEDSAPLKIKARA</sequence>
<evidence type="ECO:0000313" key="11">
    <source>
        <dbReference type="EMBL" id="TDE35109.1"/>
    </source>
</evidence>
<dbReference type="SMART" id="SM00388">
    <property type="entry name" value="HisKA"/>
    <property type="match status" value="1"/>
</dbReference>
<feature type="transmembrane region" description="Helical" evidence="9">
    <location>
        <begin position="20"/>
        <end position="38"/>
    </location>
</feature>
<evidence type="ECO:0000256" key="6">
    <source>
        <dbReference type="ARBA" id="ARBA00023012"/>
    </source>
</evidence>
<dbReference type="InterPro" id="IPR003661">
    <property type="entry name" value="HisK_dim/P_dom"/>
</dbReference>
<dbReference type="PANTHER" id="PTHR43711">
    <property type="entry name" value="TWO-COMPONENT HISTIDINE KINASE"/>
    <property type="match status" value="1"/>
</dbReference>
<accession>A0A4R5EKG9</accession>
<dbReference type="InterPro" id="IPR004358">
    <property type="entry name" value="Sig_transdc_His_kin-like_C"/>
</dbReference>
<evidence type="ECO:0000256" key="7">
    <source>
        <dbReference type="ARBA" id="ARBA00023136"/>
    </source>
</evidence>
<keyword evidence="12" id="KW-1185">Reference proteome</keyword>
<reference evidence="11 12" key="1">
    <citation type="submission" date="2019-03" db="EMBL/GenBank/DDBJ databases">
        <authorList>
            <person name="Zhang S."/>
        </authorList>
    </citation>
    <scope>NUCLEOTIDE SEQUENCE [LARGE SCALE GENOMIC DNA]</scope>
    <source>
        <strain evidence="11 12">S4J41</strain>
    </source>
</reference>
<dbReference type="InterPro" id="IPR005467">
    <property type="entry name" value="His_kinase_dom"/>
</dbReference>
<evidence type="ECO:0000256" key="9">
    <source>
        <dbReference type="SAM" id="Phobius"/>
    </source>
</evidence>
<organism evidence="11 12">
    <name type="scientific">Antarcticimicrobium sediminis</name>
    <dbReference type="NCBI Taxonomy" id="2546227"/>
    <lineage>
        <taxon>Bacteria</taxon>
        <taxon>Pseudomonadati</taxon>
        <taxon>Pseudomonadota</taxon>
        <taxon>Alphaproteobacteria</taxon>
        <taxon>Rhodobacterales</taxon>
        <taxon>Paracoccaceae</taxon>
        <taxon>Antarcticimicrobium</taxon>
    </lineage>
</organism>
<keyword evidence="3" id="KW-0597">Phosphoprotein</keyword>
<comment type="catalytic activity">
    <reaction evidence="1">
        <text>ATP + protein L-histidine = ADP + protein N-phospho-L-histidine.</text>
        <dbReference type="EC" id="2.7.13.3"/>
    </reaction>
</comment>
<dbReference type="Proteomes" id="UP000294662">
    <property type="component" value="Unassembled WGS sequence"/>
</dbReference>
<dbReference type="Pfam" id="PF00512">
    <property type="entry name" value="HisKA"/>
    <property type="match status" value="1"/>
</dbReference>
<feature type="transmembrane region" description="Helical" evidence="9">
    <location>
        <begin position="139"/>
        <end position="159"/>
    </location>
</feature>
<keyword evidence="6" id="KW-0902">Two-component regulatory system</keyword>
<feature type="region of interest" description="Disordered" evidence="8">
    <location>
        <begin position="440"/>
        <end position="460"/>
    </location>
</feature>
<comment type="caution">
    <text evidence="11">The sequence shown here is derived from an EMBL/GenBank/DDBJ whole genome shotgun (WGS) entry which is preliminary data.</text>
</comment>
<dbReference type="PANTHER" id="PTHR43711:SF1">
    <property type="entry name" value="HISTIDINE KINASE 1"/>
    <property type="match status" value="1"/>
</dbReference>
<dbReference type="SUPFAM" id="SSF47384">
    <property type="entry name" value="Homodimeric domain of signal transducing histidine kinase"/>
    <property type="match status" value="1"/>
</dbReference>
<keyword evidence="9" id="KW-1133">Transmembrane helix</keyword>
<feature type="transmembrane region" description="Helical" evidence="9">
    <location>
        <begin position="81"/>
        <end position="102"/>
    </location>
</feature>
<evidence type="ECO:0000256" key="2">
    <source>
        <dbReference type="ARBA" id="ARBA00012438"/>
    </source>
</evidence>
<evidence type="ECO:0000256" key="8">
    <source>
        <dbReference type="SAM" id="MobiDB-lite"/>
    </source>
</evidence>
<evidence type="ECO:0000256" key="3">
    <source>
        <dbReference type="ARBA" id="ARBA00022553"/>
    </source>
</evidence>
<feature type="domain" description="Histidine kinase" evidence="10">
    <location>
        <begin position="220"/>
        <end position="439"/>
    </location>
</feature>
<feature type="transmembrane region" description="Helical" evidence="9">
    <location>
        <begin position="44"/>
        <end position="61"/>
    </location>
</feature>
<name>A0A4R5EKG9_9RHOB</name>
<dbReference type="RefSeq" id="WP_132831041.1">
    <property type="nucleotide sequence ID" value="NZ_SMFP01000015.1"/>
</dbReference>
<dbReference type="OrthoDB" id="7179697at2"/>
<evidence type="ECO:0000259" key="10">
    <source>
        <dbReference type="PROSITE" id="PS50109"/>
    </source>
</evidence>
<feature type="transmembrane region" description="Helical" evidence="9">
    <location>
        <begin position="165"/>
        <end position="187"/>
    </location>
</feature>
<dbReference type="PROSITE" id="PS50109">
    <property type="entry name" value="HIS_KIN"/>
    <property type="match status" value="1"/>
</dbReference>
<evidence type="ECO:0000256" key="5">
    <source>
        <dbReference type="ARBA" id="ARBA00022777"/>
    </source>
</evidence>